<reference evidence="2" key="1">
    <citation type="submission" date="2021-06" db="EMBL/GenBank/DDBJ databases">
        <title>Comparative genomics, transcriptomics and evolutionary studies reveal genomic signatures of adaptation to plant cell wall in hemibiotrophic fungi.</title>
        <authorList>
            <consortium name="DOE Joint Genome Institute"/>
            <person name="Baroncelli R."/>
            <person name="Diaz J.F."/>
            <person name="Benocci T."/>
            <person name="Peng M."/>
            <person name="Battaglia E."/>
            <person name="Haridas S."/>
            <person name="Andreopoulos W."/>
            <person name="Labutti K."/>
            <person name="Pangilinan J."/>
            <person name="Floch G.L."/>
            <person name="Makela M.R."/>
            <person name="Henrissat B."/>
            <person name="Grigoriev I.V."/>
            <person name="Crouch J.A."/>
            <person name="De Vries R.P."/>
            <person name="Sukno S.A."/>
            <person name="Thon M.R."/>
        </authorList>
    </citation>
    <scope>NUCLEOTIDE SEQUENCE</scope>
    <source>
        <strain evidence="2">CBS 193.32</strain>
    </source>
</reference>
<dbReference type="GeneID" id="85465575"/>
<organism evidence="2 3">
    <name type="scientific">Colletotrichum godetiae</name>
    <dbReference type="NCBI Taxonomy" id="1209918"/>
    <lineage>
        <taxon>Eukaryota</taxon>
        <taxon>Fungi</taxon>
        <taxon>Dikarya</taxon>
        <taxon>Ascomycota</taxon>
        <taxon>Pezizomycotina</taxon>
        <taxon>Sordariomycetes</taxon>
        <taxon>Hypocreomycetidae</taxon>
        <taxon>Glomerellales</taxon>
        <taxon>Glomerellaceae</taxon>
        <taxon>Colletotrichum</taxon>
        <taxon>Colletotrichum acutatum species complex</taxon>
    </lineage>
</organism>
<dbReference type="AlphaFoldDB" id="A0AAJ0ALW3"/>
<name>A0AAJ0ALW3_9PEZI</name>
<keyword evidence="3" id="KW-1185">Reference proteome</keyword>
<sequence length="316" mass="35371">MAQRGQRGRIKRAAAAVAVIRPVSDVGGEAESEYEGEAKAEGEDESQSGGEGEEGEKRSRKRSAEHDLSPPTPKKSRSELRGGQNGGSPGRVKRFINSLNPFRSRRTKTQESRDAEPTAAPSKPDSPEPAVECYIFEDALNPRDSFDDGEEDQMALRYRDTIAELIQLVEDAPHAITSKDPLVRDFQRKKLEEVKAVLGKIPNIAIARRRIDKELMEIRDEKQAILTGRTNLDRASRTAYVKKLRRDEGALMNIRQRSNRLNEKIFVFGAEGAAIITDWIMETKKRVGLELEFGARAHMVPEFLGDQKDGKEIFSV</sequence>
<comment type="caution">
    <text evidence="2">The sequence shown here is derived from an EMBL/GenBank/DDBJ whole genome shotgun (WGS) entry which is preliminary data.</text>
</comment>
<feature type="compositionally biased region" description="Acidic residues" evidence="1">
    <location>
        <begin position="42"/>
        <end position="54"/>
    </location>
</feature>
<dbReference type="Proteomes" id="UP001224890">
    <property type="component" value="Unassembled WGS sequence"/>
</dbReference>
<evidence type="ECO:0000313" key="2">
    <source>
        <dbReference type="EMBL" id="KAK1674792.1"/>
    </source>
</evidence>
<dbReference type="EMBL" id="JAHMHR010000024">
    <property type="protein sequence ID" value="KAK1674792.1"/>
    <property type="molecule type" value="Genomic_DNA"/>
</dbReference>
<evidence type="ECO:0000256" key="1">
    <source>
        <dbReference type="SAM" id="MobiDB-lite"/>
    </source>
</evidence>
<gene>
    <name evidence="2" type="ORF">BDP55DRAFT_769151</name>
</gene>
<protein>
    <submittedName>
        <fullName evidence="2">Uncharacterized protein</fullName>
    </submittedName>
</protein>
<evidence type="ECO:0000313" key="3">
    <source>
        <dbReference type="Proteomes" id="UP001224890"/>
    </source>
</evidence>
<feature type="region of interest" description="Disordered" evidence="1">
    <location>
        <begin position="1"/>
        <end position="129"/>
    </location>
</feature>
<dbReference type="RefSeq" id="XP_060428795.1">
    <property type="nucleotide sequence ID" value="XM_060581049.1"/>
</dbReference>
<accession>A0AAJ0ALW3</accession>
<feature type="compositionally biased region" description="Basic residues" evidence="1">
    <location>
        <begin position="1"/>
        <end position="12"/>
    </location>
</feature>
<proteinExistence type="predicted"/>